<dbReference type="PANTHER" id="PTHR48079:SF6">
    <property type="entry name" value="NAD(P)-BINDING DOMAIN-CONTAINING PROTEIN-RELATED"/>
    <property type="match status" value="1"/>
</dbReference>
<dbReference type="GO" id="GO:0004029">
    <property type="term" value="F:aldehyde dehydrogenase (NAD+) activity"/>
    <property type="evidence" value="ECO:0007669"/>
    <property type="project" value="TreeGrafter"/>
</dbReference>
<dbReference type="InterPro" id="IPR051783">
    <property type="entry name" value="NAD(P)-dependent_oxidoreduct"/>
</dbReference>
<comment type="caution">
    <text evidence="2">The sequence shown here is derived from an EMBL/GenBank/DDBJ whole genome shotgun (WGS) entry which is preliminary data.</text>
</comment>
<dbReference type="PANTHER" id="PTHR48079">
    <property type="entry name" value="PROTEIN YEEZ"/>
    <property type="match status" value="1"/>
</dbReference>
<dbReference type="FunCoup" id="A0A218ZEK4">
    <property type="interactions" value="18"/>
</dbReference>
<dbReference type="Gene3D" id="3.40.50.720">
    <property type="entry name" value="NAD(P)-binding Rossmann-like Domain"/>
    <property type="match status" value="1"/>
</dbReference>
<evidence type="ECO:0000259" key="1">
    <source>
        <dbReference type="Pfam" id="PF13460"/>
    </source>
</evidence>
<gene>
    <name evidence="2" type="ORF">B2J93_9191</name>
</gene>
<dbReference type="GO" id="GO:0005737">
    <property type="term" value="C:cytoplasm"/>
    <property type="evidence" value="ECO:0007669"/>
    <property type="project" value="TreeGrafter"/>
</dbReference>
<dbReference type="Proteomes" id="UP000242519">
    <property type="component" value="Unassembled WGS sequence"/>
</dbReference>
<dbReference type="EMBL" id="MZNU01000046">
    <property type="protein sequence ID" value="OWP06418.1"/>
    <property type="molecule type" value="Genomic_DNA"/>
</dbReference>
<sequence length="355" mass="38610">MTRIFITGTTGYIGGDVLYALEKAHSEYEVTALVRNSDSAAKVAAAYPRIRFVYGSLEDSTLLEDASSKADIVIHTADSSDHAGAAKAIATGLAAGHTKEKPGFWLHTSGTGILTWRDSDTKTFGEAPSTQPYDDLDRVSDLTNLPDSAFHRDIDKIVLATGSESVKTAIVCPPTIYGPGRGPGNKRSRQVNHLAKVTLEKGQAPRLGKGLSEWNNVHIHDLSDLFILLTEAAVVNTPELDAHLWGPEGYFLAENGHHVWGEVSRWVGEYAFNRGYIKDKRVGAMTSEEAEKLAGFEAVSWGLNSKGFAKRAREYLAWKPTGRTLEEEVPDIVDAEAELQGLKRGHAEKVAGPKE</sequence>
<proteinExistence type="predicted"/>
<dbReference type="Pfam" id="PF13460">
    <property type="entry name" value="NAD_binding_10"/>
    <property type="match status" value="1"/>
</dbReference>
<keyword evidence="3" id="KW-1185">Reference proteome</keyword>
<name>A0A218ZEK4_9HELO</name>
<dbReference type="AlphaFoldDB" id="A0A218ZEK4"/>
<feature type="domain" description="NAD(P)-binding" evidence="1">
    <location>
        <begin position="8"/>
        <end position="90"/>
    </location>
</feature>
<evidence type="ECO:0000313" key="2">
    <source>
        <dbReference type="EMBL" id="OWP06418.1"/>
    </source>
</evidence>
<dbReference type="InterPro" id="IPR036291">
    <property type="entry name" value="NAD(P)-bd_dom_sf"/>
</dbReference>
<dbReference type="OrthoDB" id="2130169at2759"/>
<accession>A0A218ZEK4</accession>
<organism evidence="2 3">
    <name type="scientific">Diplocarpon coronariae</name>
    <dbReference type="NCBI Taxonomy" id="2795749"/>
    <lineage>
        <taxon>Eukaryota</taxon>
        <taxon>Fungi</taxon>
        <taxon>Dikarya</taxon>
        <taxon>Ascomycota</taxon>
        <taxon>Pezizomycotina</taxon>
        <taxon>Leotiomycetes</taxon>
        <taxon>Helotiales</taxon>
        <taxon>Drepanopezizaceae</taxon>
        <taxon>Diplocarpon</taxon>
    </lineage>
</organism>
<evidence type="ECO:0000313" key="3">
    <source>
        <dbReference type="Proteomes" id="UP000242519"/>
    </source>
</evidence>
<protein>
    <recommendedName>
        <fullName evidence="1">NAD(P)-binding domain-containing protein</fullName>
    </recommendedName>
</protein>
<dbReference type="SUPFAM" id="SSF51735">
    <property type="entry name" value="NAD(P)-binding Rossmann-fold domains"/>
    <property type="match status" value="1"/>
</dbReference>
<dbReference type="InterPro" id="IPR016040">
    <property type="entry name" value="NAD(P)-bd_dom"/>
</dbReference>
<dbReference type="STRING" id="503106.A0A218ZEK4"/>
<dbReference type="InParanoid" id="A0A218ZEK4"/>
<reference evidence="2 3" key="1">
    <citation type="submission" date="2017-04" db="EMBL/GenBank/DDBJ databases">
        <title>Draft genome sequence of Marssonina coronaria NL1: causal agent of apple blotch.</title>
        <authorList>
            <person name="Cheng Q."/>
        </authorList>
    </citation>
    <scope>NUCLEOTIDE SEQUENCE [LARGE SCALE GENOMIC DNA]</scope>
    <source>
        <strain evidence="2 3">NL1</strain>
    </source>
</reference>